<protein>
    <recommendedName>
        <fullName evidence="1">Glycosyl transferase family 1 domain-containing protein</fullName>
    </recommendedName>
</protein>
<keyword evidence="3" id="KW-1185">Reference proteome</keyword>
<proteinExistence type="predicted"/>
<evidence type="ECO:0000313" key="3">
    <source>
        <dbReference type="Proteomes" id="UP000239576"/>
    </source>
</evidence>
<sequence>MKIAVWHNLPSGGGKRALYCYVRGLLERGHVVESWCPPTADQTYLPLGELVKEHIVPFEWEKQESRLPLYSLNAYLDSFKKLEAMKQHSQQCAEAINQGGFDLLFAHSCRFYGAPFIGRYTKTASYLYLQEPYRRLYEAMPKLPWVALEATQSTWWSPKYIRRFLSDLVKVQELRIQAREELLNAQAFDHILVNSYFSRESILRAYGLDAQVCYLGIDTALFQHLHQPRENFVVGVGSFTVAKNIGFVIKALAKVKESRPALVWIGNFADPSYLKEIQQLAANLNVDFQPKVRVDDQELVKLLNQALATVYTPRLEPFGYGPLEANACGLPVIAIAEGGIRETVIHGFNGLIAENDTVSIADAIQQLADNPEYAKKLGQNGHHFVTEKWSIESALDRLEKRLANLLYQKK</sequence>
<dbReference type="CDD" id="cd03801">
    <property type="entry name" value="GT4_PimA-like"/>
    <property type="match status" value="1"/>
</dbReference>
<dbReference type="GO" id="GO:0016757">
    <property type="term" value="F:glycosyltransferase activity"/>
    <property type="evidence" value="ECO:0007669"/>
    <property type="project" value="InterPro"/>
</dbReference>
<dbReference type="PANTHER" id="PTHR45947:SF3">
    <property type="entry name" value="SULFOQUINOVOSYL TRANSFERASE SQD2"/>
    <property type="match status" value="1"/>
</dbReference>
<name>A0A2T1ESQ2_9CYAN</name>
<comment type="caution">
    <text evidence="2">The sequence shown here is derived from an EMBL/GenBank/DDBJ whole genome shotgun (WGS) entry which is preliminary data.</text>
</comment>
<dbReference type="InterPro" id="IPR001296">
    <property type="entry name" value="Glyco_trans_1"/>
</dbReference>
<accession>A0A2T1ESQ2</accession>
<dbReference type="OrthoDB" id="516698at2"/>
<evidence type="ECO:0000259" key="1">
    <source>
        <dbReference type="Pfam" id="PF00534"/>
    </source>
</evidence>
<evidence type="ECO:0000313" key="2">
    <source>
        <dbReference type="EMBL" id="PSB35723.1"/>
    </source>
</evidence>
<dbReference type="PANTHER" id="PTHR45947">
    <property type="entry name" value="SULFOQUINOVOSYL TRANSFERASE SQD2"/>
    <property type="match status" value="1"/>
</dbReference>
<dbReference type="EMBL" id="PVWK01000004">
    <property type="protein sequence ID" value="PSB35723.1"/>
    <property type="molecule type" value="Genomic_DNA"/>
</dbReference>
<dbReference type="AlphaFoldDB" id="A0A2T1ESQ2"/>
<reference evidence="2 3" key="2">
    <citation type="submission" date="2018-03" db="EMBL/GenBank/DDBJ databases">
        <title>The ancient ancestry and fast evolution of plastids.</title>
        <authorList>
            <person name="Moore K.R."/>
            <person name="Magnabosco C."/>
            <person name="Momper L."/>
            <person name="Gold D.A."/>
            <person name="Bosak T."/>
            <person name="Fournier G.P."/>
        </authorList>
    </citation>
    <scope>NUCLEOTIDE SEQUENCE [LARGE SCALE GENOMIC DNA]</scope>
    <source>
        <strain evidence="2 3">ULC18</strain>
    </source>
</reference>
<dbReference type="Gene3D" id="3.40.50.2000">
    <property type="entry name" value="Glycogen Phosphorylase B"/>
    <property type="match status" value="2"/>
</dbReference>
<feature type="domain" description="Glycosyl transferase family 1" evidence="1">
    <location>
        <begin position="220"/>
        <end position="382"/>
    </location>
</feature>
<gene>
    <name evidence="2" type="ORF">C7B82_00440</name>
</gene>
<dbReference type="RefSeq" id="WP_106254348.1">
    <property type="nucleotide sequence ID" value="NZ_CAWNSW010000016.1"/>
</dbReference>
<dbReference type="Pfam" id="PF00534">
    <property type="entry name" value="Glycos_transf_1"/>
    <property type="match status" value="1"/>
</dbReference>
<dbReference type="InterPro" id="IPR050194">
    <property type="entry name" value="Glycosyltransferase_grp1"/>
</dbReference>
<organism evidence="2 3">
    <name type="scientific">Stenomitos frigidus ULC18</name>
    <dbReference type="NCBI Taxonomy" id="2107698"/>
    <lineage>
        <taxon>Bacteria</taxon>
        <taxon>Bacillati</taxon>
        <taxon>Cyanobacteriota</taxon>
        <taxon>Cyanophyceae</taxon>
        <taxon>Leptolyngbyales</taxon>
        <taxon>Leptolyngbyaceae</taxon>
        <taxon>Stenomitos</taxon>
    </lineage>
</organism>
<dbReference type="SUPFAM" id="SSF53756">
    <property type="entry name" value="UDP-Glycosyltransferase/glycogen phosphorylase"/>
    <property type="match status" value="1"/>
</dbReference>
<reference evidence="3" key="1">
    <citation type="submission" date="2018-02" db="EMBL/GenBank/DDBJ databases">
        <authorList>
            <person name="Moore K."/>
            <person name="Momper L."/>
        </authorList>
    </citation>
    <scope>NUCLEOTIDE SEQUENCE [LARGE SCALE GENOMIC DNA]</scope>
    <source>
        <strain evidence="3">ULC18</strain>
    </source>
</reference>
<dbReference type="Proteomes" id="UP000239576">
    <property type="component" value="Unassembled WGS sequence"/>
</dbReference>